<proteinExistence type="inferred from homology"/>
<name>A0ABM1ACY8_APLCA</name>
<gene>
    <name evidence="7" type="primary">LOC106013626</name>
</gene>
<dbReference type="Pfam" id="PF03055">
    <property type="entry name" value="RPE65"/>
    <property type="match status" value="1"/>
</dbReference>
<evidence type="ECO:0000313" key="7">
    <source>
        <dbReference type="RefSeq" id="XP_012945319.1"/>
    </source>
</evidence>
<keyword evidence="6" id="KW-1185">Reference proteome</keyword>
<keyword evidence="4" id="KW-0560">Oxidoreductase</keyword>
<reference evidence="7" key="1">
    <citation type="submission" date="2025-08" db="UniProtKB">
        <authorList>
            <consortium name="RefSeq"/>
        </authorList>
    </citation>
    <scope>IDENTIFICATION</scope>
</reference>
<keyword evidence="3" id="KW-0479">Metal-binding</keyword>
<evidence type="ECO:0000313" key="6">
    <source>
        <dbReference type="Proteomes" id="UP000694888"/>
    </source>
</evidence>
<dbReference type="Proteomes" id="UP000694888">
    <property type="component" value="Unplaced"/>
</dbReference>
<dbReference type="InterPro" id="IPR004294">
    <property type="entry name" value="Carotenoid_Oase"/>
</dbReference>
<comment type="similarity">
    <text evidence="2">Belongs to the carotenoid oxygenase family.</text>
</comment>
<keyword evidence="5" id="KW-0408">Iron</keyword>
<evidence type="ECO:0000256" key="2">
    <source>
        <dbReference type="ARBA" id="ARBA00006787"/>
    </source>
</evidence>
<dbReference type="PANTHER" id="PTHR10543">
    <property type="entry name" value="BETA-CAROTENE DIOXYGENASE"/>
    <property type="match status" value="1"/>
</dbReference>
<protein>
    <submittedName>
        <fullName evidence="7">Retinoid isomerohydrolase</fullName>
    </submittedName>
</protein>
<evidence type="ECO:0000256" key="3">
    <source>
        <dbReference type="ARBA" id="ARBA00022723"/>
    </source>
</evidence>
<accession>A0ABM1ACY8</accession>
<evidence type="ECO:0000256" key="4">
    <source>
        <dbReference type="ARBA" id="ARBA00023002"/>
    </source>
</evidence>
<dbReference type="GeneID" id="106013626"/>
<dbReference type="PANTHER" id="PTHR10543:SF24">
    <property type="entry name" value="CAROTENOID ISOMEROOXYGENASE"/>
    <property type="match status" value="1"/>
</dbReference>
<comment type="cofactor">
    <cofactor evidence="1">
        <name>Fe(2+)</name>
        <dbReference type="ChEBI" id="CHEBI:29033"/>
    </cofactor>
</comment>
<organism evidence="6 7">
    <name type="scientific">Aplysia californica</name>
    <name type="common">California sea hare</name>
    <dbReference type="NCBI Taxonomy" id="6500"/>
    <lineage>
        <taxon>Eukaryota</taxon>
        <taxon>Metazoa</taxon>
        <taxon>Spiralia</taxon>
        <taxon>Lophotrochozoa</taxon>
        <taxon>Mollusca</taxon>
        <taxon>Gastropoda</taxon>
        <taxon>Heterobranchia</taxon>
        <taxon>Euthyneura</taxon>
        <taxon>Tectipleura</taxon>
        <taxon>Aplysiida</taxon>
        <taxon>Aplysioidea</taxon>
        <taxon>Aplysiidae</taxon>
        <taxon>Aplysia</taxon>
    </lineage>
</organism>
<sequence>MTENFFIHFEQPLALNVPRMLCMGLLGAGLESTLVNYTSEPIQIHVVNRHTGERVPIKYIAPHGFIFHFINCYEDSGFVVVDVVWNNSTSPIKDFYIDQLMNAQKHKFPLDTGFARFVLPLSVQGAKEGLNLVTLPDSEATAVLRPGTKDIVDVNKDPIFDGQSLTL</sequence>
<dbReference type="RefSeq" id="XP_012945319.1">
    <property type="nucleotide sequence ID" value="XM_013089865.1"/>
</dbReference>
<evidence type="ECO:0000256" key="5">
    <source>
        <dbReference type="ARBA" id="ARBA00023004"/>
    </source>
</evidence>
<evidence type="ECO:0000256" key="1">
    <source>
        <dbReference type="ARBA" id="ARBA00001954"/>
    </source>
</evidence>